<feature type="transmembrane region" description="Helical" evidence="1">
    <location>
        <begin position="40"/>
        <end position="60"/>
    </location>
</feature>
<keyword evidence="1" id="KW-0472">Membrane</keyword>
<name>A0A7C9LAQ4_9RHOB</name>
<sequence>MRNRAVRVAGGVALIFGALTVVSGGRALLDRAGMGDVVGFVLWFNFGAGFAYVLAGVGLLRGAEWAGRLALAIAAATILVFAAFGGHVMSGGAYEMRTVAAMTLRSAVWVGIAALALRRDREG</sequence>
<feature type="transmembrane region" description="Helical" evidence="1">
    <location>
        <begin position="96"/>
        <end position="117"/>
    </location>
</feature>
<reference evidence="2 3" key="1">
    <citation type="submission" date="2019-06" db="EMBL/GenBank/DDBJ databases">
        <title>Enrichment of Autotrophic Halophilic Microorganisms from Red Sea Brine Pool Using Microbial Electrosynthesis System.</title>
        <authorList>
            <person name="Alqahtani M.F."/>
            <person name="Bajracharya S."/>
            <person name="Katuri K.P."/>
            <person name="Ali M."/>
            <person name="Saikaly P.E."/>
        </authorList>
    </citation>
    <scope>NUCLEOTIDE SEQUENCE [LARGE SCALE GENOMIC DNA]</scope>
    <source>
        <strain evidence="2">MES6</strain>
    </source>
</reference>
<keyword evidence="1" id="KW-0812">Transmembrane</keyword>
<organism evidence="2 3">
    <name type="scientific">Sediminimonas qiaohouensis</name>
    <dbReference type="NCBI Taxonomy" id="552061"/>
    <lineage>
        <taxon>Bacteria</taxon>
        <taxon>Pseudomonadati</taxon>
        <taxon>Pseudomonadota</taxon>
        <taxon>Alphaproteobacteria</taxon>
        <taxon>Rhodobacterales</taxon>
        <taxon>Roseobacteraceae</taxon>
        <taxon>Sediminimonas</taxon>
    </lineage>
</organism>
<evidence type="ECO:0000256" key="1">
    <source>
        <dbReference type="SAM" id="Phobius"/>
    </source>
</evidence>
<evidence type="ECO:0000313" key="2">
    <source>
        <dbReference type="EMBL" id="MTJ04378.1"/>
    </source>
</evidence>
<feature type="transmembrane region" description="Helical" evidence="1">
    <location>
        <begin position="69"/>
        <end position="90"/>
    </location>
</feature>
<gene>
    <name evidence="2" type="ORF">FH759_06760</name>
</gene>
<dbReference type="RefSeq" id="WP_273249018.1">
    <property type="nucleotide sequence ID" value="NZ_VENJ01000007.1"/>
</dbReference>
<keyword evidence="1" id="KW-1133">Transmembrane helix</keyword>
<evidence type="ECO:0000313" key="3">
    <source>
        <dbReference type="Proteomes" id="UP000483078"/>
    </source>
</evidence>
<protein>
    <submittedName>
        <fullName evidence="2">Uncharacterized protein</fullName>
    </submittedName>
</protein>
<comment type="caution">
    <text evidence="2">The sequence shown here is derived from an EMBL/GenBank/DDBJ whole genome shotgun (WGS) entry which is preliminary data.</text>
</comment>
<accession>A0A7C9LAQ4</accession>
<proteinExistence type="predicted"/>
<dbReference type="AlphaFoldDB" id="A0A7C9LAQ4"/>
<dbReference type="EMBL" id="VENJ01000007">
    <property type="protein sequence ID" value="MTJ04378.1"/>
    <property type="molecule type" value="Genomic_DNA"/>
</dbReference>
<dbReference type="Proteomes" id="UP000483078">
    <property type="component" value="Unassembled WGS sequence"/>
</dbReference>